<name>A0A1J0R5Q2_9TRYP</name>
<evidence type="ECO:0000256" key="5">
    <source>
        <dbReference type="ARBA" id="ARBA00023136"/>
    </source>
</evidence>
<organism evidence="9">
    <name type="scientific">Trypanosoma brucei</name>
    <dbReference type="NCBI Taxonomy" id="5691"/>
    <lineage>
        <taxon>Eukaryota</taxon>
        <taxon>Discoba</taxon>
        <taxon>Euglenozoa</taxon>
        <taxon>Kinetoplastea</taxon>
        <taxon>Metakinetoplastina</taxon>
        <taxon>Trypanosomatida</taxon>
        <taxon>Trypanosomatidae</taxon>
        <taxon>Trypanosoma</taxon>
    </lineage>
</organism>
<dbReference type="VEuPathDB" id="TriTrypDB:Tb927.11.18530"/>
<reference evidence="9" key="1">
    <citation type="submission" date="2016-08" db="EMBL/GenBank/DDBJ databases">
        <title>VSG repertoire of Trypanosoma brucei EATRO 1125.</title>
        <authorList>
            <person name="Cross G.A."/>
        </authorList>
    </citation>
    <scope>NUCLEOTIDE SEQUENCE</scope>
    <source>
        <strain evidence="9">EATRO 1125</strain>
    </source>
</reference>
<evidence type="ECO:0000256" key="7">
    <source>
        <dbReference type="ARBA" id="ARBA00023288"/>
    </source>
</evidence>
<keyword evidence="8" id="KW-0732">Signal</keyword>
<evidence type="ECO:0000256" key="2">
    <source>
        <dbReference type="ARBA" id="ARBA00004609"/>
    </source>
</evidence>
<evidence type="ECO:0000256" key="4">
    <source>
        <dbReference type="ARBA" id="ARBA00022622"/>
    </source>
</evidence>
<dbReference type="VEuPathDB" id="TriTrypDB:Tb427_000389300"/>
<dbReference type="GO" id="GO:0005886">
    <property type="term" value="C:plasma membrane"/>
    <property type="evidence" value="ECO:0007669"/>
    <property type="project" value="UniProtKB-SubCell"/>
</dbReference>
<feature type="signal peptide" evidence="8">
    <location>
        <begin position="1"/>
        <end position="23"/>
    </location>
</feature>
<evidence type="ECO:0000256" key="8">
    <source>
        <dbReference type="SAM" id="SignalP"/>
    </source>
</evidence>
<comment type="function">
    <text evidence="1">VSG forms a coat on the surface of the parasite. The trypanosome evades the immune response of the host by expressing a series of antigenically distinct VSGs from an estimated 1000 VSG genes.</text>
</comment>
<keyword evidence="3" id="KW-1003">Cell membrane</keyword>
<dbReference type="EMBL" id="KX699175">
    <property type="protein sequence ID" value="APD73131.1"/>
    <property type="molecule type" value="Genomic_DNA"/>
</dbReference>
<keyword evidence="7" id="KW-0449">Lipoprotein</keyword>
<proteinExistence type="predicted"/>
<evidence type="ECO:0000313" key="9">
    <source>
        <dbReference type="EMBL" id="APD73131.1"/>
    </source>
</evidence>
<feature type="chain" id="PRO_5013153566" evidence="8">
    <location>
        <begin position="24"/>
        <end position="490"/>
    </location>
</feature>
<keyword evidence="5" id="KW-0472">Membrane</keyword>
<dbReference type="GO" id="GO:0098552">
    <property type="term" value="C:side of membrane"/>
    <property type="evidence" value="ECO:0007669"/>
    <property type="project" value="UniProtKB-KW"/>
</dbReference>
<accession>A0A1J0R5Q2</accession>
<evidence type="ECO:0000256" key="6">
    <source>
        <dbReference type="ARBA" id="ARBA00023180"/>
    </source>
</evidence>
<keyword evidence="6" id="KW-0325">Glycoprotein</keyword>
<evidence type="ECO:0000256" key="3">
    <source>
        <dbReference type="ARBA" id="ARBA00022475"/>
    </source>
</evidence>
<dbReference type="SUPFAM" id="SSF118251">
    <property type="entry name" value="Variant surface glycoprotein MITAT 1.2, VSG 221, C-terminal domain"/>
    <property type="match status" value="1"/>
</dbReference>
<sequence length="490" mass="52582">MVKITRLQLVLLLLSAASEPGASDTASNYEGSAATICHEQLFLQKLIAATESSVKQAKSDVANNADRFYELNMAACARKTEAAHLKYMALAAIQQSRATKAAAEARRLADSTEKPLRALTRRLAQLQALQHINRQEAPTSAAQSTARTAISGLTASSDKVCVVKLTHLTNKKEKCQPDNTNDPKIAKAAQQISSVKKIKLLADDNFKVRDQIVQLQANGNMGTYSNNVQSGGYCYTSGTSMANDGKGFGRAKITADTKDSALTHVALSDNGGTGTTCTAYDPAEDTGELVTANEIAKEICKLRTIKAQRPVKLEDQTVKDLEGDDTAGEVALILTRGGLPKDKTTTVVQAAIKLIFRDGQTKLKDSLLDKLNSKEIEYTNGETKAKTAISAAAKADENGKLLASCFEAIVDALRKKEKQAETDKITRSECTGKEKDVCNKKPGCKYNVGENKCEEDPAKTTTTPATTNTTGSNSVVINKSPFWLTVLVLA</sequence>
<dbReference type="InterPro" id="IPR027446">
    <property type="entry name" value="VSG_C_dom_sf"/>
</dbReference>
<protein>
    <submittedName>
        <fullName evidence="9">Variant surface glycoprotein 1125.309</fullName>
    </submittedName>
</protein>
<keyword evidence="4" id="KW-0336">GPI-anchor</keyword>
<dbReference type="AlphaFoldDB" id="A0A1J0R5Q2"/>
<comment type="subcellular location">
    <subcellularLocation>
        <location evidence="2">Cell membrane</location>
        <topology evidence="2">Lipid-anchor</topology>
        <topology evidence="2">GPI-anchor</topology>
    </subcellularLocation>
</comment>
<evidence type="ECO:0000256" key="1">
    <source>
        <dbReference type="ARBA" id="ARBA00002523"/>
    </source>
</evidence>